<organism evidence="2 3">
    <name type="scientific">Trifolium medium</name>
    <dbReference type="NCBI Taxonomy" id="97028"/>
    <lineage>
        <taxon>Eukaryota</taxon>
        <taxon>Viridiplantae</taxon>
        <taxon>Streptophyta</taxon>
        <taxon>Embryophyta</taxon>
        <taxon>Tracheophyta</taxon>
        <taxon>Spermatophyta</taxon>
        <taxon>Magnoliopsida</taxon>
        <taxon>eudicotyledons</taxon>
        <taxon>Gunneridae</taxon>
        <taxon>Pentapetalae</taxon>
        <taxon>rosids</taxon>
        <taxon>fabids</taxon>
        <taxon>Fabales</taxon>
        <taxon>Fabaceae</taxon>
        <taxon>Papilionoideae</taxon>
        <taxon>50 kb inversion clade</taxon>
        <taxon>NPAAA clade</taxon>
        <taxon>Hologalegina</taxon>
        <taxon>IRL clade</taxon>
        <taxon>Trifolieae</taxon>
        <taxon>Trifolium</taxon>
    </lineage>
</organism>
<evidence type="ECO:0000256" key="1">
    <source>
        <dbReference type="SAM" id="MobiDB-lite"/>
    </source>
</evidence>
<reference evidence="2 3" key="1">
    <citation type="journal article" date="2018" name="Front. Plant Sci.">
        <title>Red Clover (Trifolium pratense) and Zigzag Clover (T. medium) - A Picture of Genomic Similarities and Differences.</title>
        <authorList>
            <person name="Dluhosova J."/>
            <person name="Istvanek J."/>
            <person name="Nedelnik J."/>
            <person name="Repkova J."/>
        </authorList>
    </citation>
    <scope>NUCLEOTIDE SEQUENCE [LARGE SCALE GENOMIC DNA]</scope>
    <source>
        <strain evidence="3">cv. 10/8</strain>
        <tissue evidence="2">Leaf</tissue>
    </source>
</reference>
<dbReference type="AlphaFoldDB" id="A0A392UH77"/>
<sequence>RLTEAETEGRATGPESLADRRSHSPITPRSTNHARQYWLNVTPPSSPRRESSSQSKHLTSLAKIKADIADITKVTAT</sequence>
<protein>
    <submittedName>
        <fullName evidence="2">Uncharacterized protein</fullName>
    </submittedName>
</protein>
<proteinExistence type="predicted"/>
<accession>A0A392UH77</accession>
<feature type="compositionally biased region" description="Polar residues" evidence="1">
    <location>
        <begin position="24"/>
        <end position="34"/>
    </location>
</feature>
<feature type="region of interest" description="Disordered" evidence="1">
    <location>
        <begin position="1"/>
        <end position="66"/>
    </location>
</feature>
<feature type="non-terminal residue" evidence="2">
    <location>
        <position position="1"/>
    </location>
</feature>
<dbReference type="Proteomes" id="UP000265520">
    <property type="component" value="Unassembled WGS sequence"/>
</dbReference>
<keyword evidence="3" id="KW-1185">Reference proteome</keyword>
<evidence type="ECO:0000313" key="3">
    <source>
        <dbReference type="Proteomes" id="UP000265520"/>
    </source>
</evidence>
<evidence type="ECO:0000313" key="2">
    <source>
        <dbReference type="EMBL" id="MCI72939.1"/>
    </source>
</evidence>
<comment type="caution">
    <text evidence="2">The sequence shown here is derived from an EMBL/GenBank/DDBJ whole genome shotgun (WGS) entry which is preliminary data.</text>
</comment>
<name>A0A392UH77_9FABA</name>
<dbReference type="EMBL" id="LXQA010828244">
    <property type="protein sequence ID" value="MCI72939.1"/>
    <property type="molecule type" value="Genomic_DNA"/>
</dbReference>